<keyword evidence="1" id="KW-0812">Transmembrane</keyword>
<reference evidence="2" key="2">
    <citation type="submission" date="2020-11" db="EMBL/GenBank/DDBJ databases">
        <authorList>
            <person name="McCartney M.A."/>
            <person name="Auch B."/>
            <person name="Kono T."/>
            <person name="Mallez S."/>
            <person name="Becker A."/>
            <person name="Gohl D.M."/>
            <person name="Silverstein K.A.T."/>
            <person name="Koren S."/>
            <person name="Bechman K.B."/>
            <person name="Herman A."/>
            <person name="Abrahante J.E."/>
            <person name="Garbe J."/>
        </authorList>
    </citation>
    <scope>NUCLEOTIDE SEQUENCE</scope>
    <source>
        <strain evidence="2">Duluth1</strain>
        <tissue evidence="2">Whole animal</tissue>
    </source>
</reference>
<keyword evidence="3" id="KW-1185">Reference proteome</keyword>
<keyword evidence="1" id="KW-1133">Transmembrane helix</keyword>
<keyword evidence="1" id="KW-0472">Membrane</keyword>
<comment type="caution">
    <text evidence="2">The sequence shown here is derived from an EMBL/GenBank/DDBJ whole genome shotgun (WGS) entry which is preliminary data.</text>
</comment>
<dbReference type="EMBL" id="JAIWYP010000002">
    <property type="protein sequence ID" value="KAH3868053.1"/>
    <property type="molecule type" value="Genomic_DNA"/>
</dbReference>
<reference evidence="2" key="1">
    <citation type="journal article" date="2019" name="bioRxiv">
        <title>The Genome of the Zebra Mussel, Dreissena polymorpha: A Resource for Invasive Species Research.</title>
        <authorList>
            <person name="McCartney M.A."/>
            <person name="Auch B."/>
            <person name="Kono T."/>
            <person name="Mallez S."/>
            <person name="Zhang Y."/>
            <person name="Obille A."/>
            <person name="Becker A."/>
            <person name="Abrahante J.E."/>
            <person name="Garbe J."/>
            <person name="Badalamenti J.P."/>
            <person name="Herman A."/>
            <person name="Mangelson H."/>
            <person name="Liachko I."/>
            <person name="Sullivan S."/>
            <person name="Sone E.D."/>
            <person name="Koren S."/>
            <person name="Silverstein K.A.T."/>
            <person name="Beckman K.B."/>
            <person name="Gohl D.M."/>
        </authorList>
    </citation>
    <scope>NUCLEOTIDE SEQUENCE</scope>
    <source>
        <strain evidence="2">Duluth1</strain>
        <tissue evidence="2">Whole animal</tissue>
    </source>
</reference>
<dbReference type="AlphaFoldDB" id="A0A9D4M243"/>
<organism evidence="2 3">
    <name type="scientific">Dreissena polymorpha</name>
    <name type="common">Zebra mussel</name>
    <name type="synonym">Mytilus polymorpha</name>
    <dbReference type="NCBI Taxonomy" id="45954"/>
    <lineage>
        <taxon>Eukaryota</taxon>
        <taxon>Metazoa</taxon>
        <taxon>Spiralia</taxon>
        <taxon>Lophotrochozoa</taxon>
        <taxon>Mollusca</taxon>
        <taxon>Bivalvia</taxon>
        <taxon>Autobranchia</taxon>
        <taxon>Heteroconchia</taxon>
        <taxon>Euheterodonta</taxon>
        <taxon>Imparidentia</taxon>
        <taxon>Neoheterodontei</taxon>
        <taxon>Myida</taxon>
        <taxon>Dreissenoidea</taxon>
        <taxon>Dreissenidae</taxon>
        <taxon>Dreissena</taxon>
    </lineage>
</organism>
<name>A0A9D4M243_DREPO</name>
<evidence type="ECO:0000313" key="2">
    <source>
        <dbReference type="EMBL" id="KAH3868053.1"/>
    </source>
</evidence>
<sequence>MEMSINTTSAEASQGLLKEVCLTEGFNTSRSRNFVIPVEKLMPKLFEAVVYQTLLDFYVPHYSSGGHIVFALSVGLSVGLSVCANFNILQ</sequence>
<protein>
    <submittedName>
        <fullName evidence="2">Uncharacterized protein</fullName>
    </submittedName>
</protein>
<dbReference type="Proteomes" id="UP000828390">
    <property type="component" value="Unassembled WGS sequence"/>
</dbReference>
<proteinExistence type="predicted"/>
<evidence type="ECO:0000313" key="3">
    <source>
        <dbReference type="Proteomes" id="UP000828390"/>
    </source>
</evidence>
<feature type="transmembrane region" description="Helical" evidence="1">
    <location>
        <begin position="68"/>
        <end position="89"/>
    </location>
</feature>
<gene>
    <name evidence="2" type="ORF">DPMN_031189</name>
</gene>
<evidence type="ECO:0000256" key="1">
    <source>
        <dbReference type="SAM" id="Phobius"/>
    </source>
</evidence>
<accession>A0A9D4M243</accession>